<gene>
    <name evidence="2" type="ORF">ActroDRAFT_0001</name>
</gene>
<reference evidence="2 3" key="1">
    <citation type="submission" date="2013-08" db="EMBL/GenBank/DDBJ databases">
        <authorList>
            <consortium name="DOE Joint Genome Institute"/>
            <person name="Eisen J."/>
            <person name="Huntemann M."/>
            <person name="Han J."/>
            <person name="Chen A."/>
            <person name="Kyrpides N."/>
            <person name="Mavromatis K."/>
            <person name="Markowitz V."/>
            <person name="Palaniappan K."/>
            <person name="Ivanova N."/>
            <person name="Schaumberg A."/>
            <person name="Pati A."/>
            <person name="Liolios K."/>
            <person name="Nordberg H.P."/>
            <person name="Cantor M.N."/>
            <person name="Hua S.X."/>
            <person name="Woyke T."/>
        </authorList>
    </citation>
    <scope>NUCLEOTIDE SEQUENCE [LARGE SCALE GENOMIC DNA]</scope>
    <source>
        <strain evidence="2 3">DSM 44927</strain>
    </source>
</reference>
<keyword evidence="3" id="KW-1185">Reference proteome</keyword>
<evidence type="ECO:0000313" key="2">
    <source>
        <dbReference type="EMBL" id="ETA70985.1"/>
    </source>
</evidence>
<accession>W9DZD0</accession>
<dbReference type="AlphaFoldDB" id="W9DZD0"/>
<protein>
    <recommendedName>
        <fullName evidence="4">Transposase IS701-like DDE domain-containing protein</fullName>
    </recommendedName>
</protein>
<dbReference type="SUPFAM" id="SSF53098">
    <property type="entry name" value="Ribonuclease H-like"/>
    <property type="match status" value="1"/>
</dbReference>
<feature type="compositionally biased region" description="Low complexity" evidence="1">
    <location>
        <begin position="436"/>
        <end position="460"/>
    </location>
</feature>
<dbReference type="InterPro" id="IPR012337">
    <property type="entry name" value="RNaseH-like_sf"/>
</dbReference>
<evidence type="ECO:0000313" key="3">
    <source>
        <dbReference type="Proteomes" id="UP000019485"/>
    </source>
</evidence>
<feature type="region of interest" description="Disordered" evidence="1">
    <location>
        <begin position="434"/>
        <end position="487"/>
    </location>
</feature>
<evidence type="ECO:0008006" key="4">
    <source>
        <dbReference type="Google" id="ProtNLM"/>
    </source>
</evidence>
<name>W9DZD0_9ACTN</name>
<sequence>MMPCREEPGQSRAAGGGGSLKVLRGFRAGVHGCFARRADSLFDLVDAVLATDGRVRSLAELSLQRPFRRGHGALYDAVASGEIDVPALAGLITSVWEPLDDGPLKFAIDVSSWHRPHAECARERHHCHHSCACGNRRGTVPGWPYSVAVGLEWGAHSWCAPLDARRLAVAEDATAVTVAQVEAVLERCAAAGLSHGRPAALFVFDSGYDLTRIAYLTAGRGLERQILGRVRRDRVYYGDPVPRPRGAPGRPPVHGRRFAIADPGTWHDPDLRVERDSPRCGRTIVTAWHGLHQKLERQGAWREHAQQLPRLPGTLIRVQTQRLPGGRAPQDLWLWHHARPGTGFDLDQLWTAYLRRFDIEHTFRFFKQSLGWTAPQVGTPEQADRWTWLTITAYTQLRLARRLGAHLRLPWQRPTPPDRIPTPGRVRRGFPVLARKIGTPAAKPKPTTAGPGRPTGTTRPPRTRHPAGKKTGTSHERATSKTPDHDH</sequence>
<dbReference type="NCBIfam" id="NF041680">
    <property type="entry name" value="transp_NF041680"/>
    <property type="match status" value="1"/>
</dbReference>
<proteinExistence type="predicted"/>
<dbReference type="EMBL" id="AZAN01000001">
    <property type="protein sequence ID" value="ETA70985.1"/>
    <property type="molecule type" value="Genomic_DNA"/>
</dbReference>
<dbReference type="HOGENOM" id="CLU_046116_2_0_11"/>
<evidence type="ECO:0000256" key="1">
    <source>
        <dbReference type="SAM" id="MobiDB-lite"/>
    </source>
</evidence>
<organism evidence="2 3">
    <name type="scientific">Actinospica robiniae DSM 44927</name>
    <dbReference type="NCBI Taxonomy" id="479430"/>
    <lineage>
        <taxon>Bacteria</taxon>
        <taxon>Bacillati</taxon>
        <taxon>Actinomycetota</taxon>
        <taxon>Actinomycetes</taxon>
        <taxon>Catenulisporales</taxon>
        <taxon>Actinospicaceae</taxon>
        <taxon>Actinospica</taxon>
    </lineage>
</organism>
<comment type="caution">
    <text evidence="2">The sequence shown here is derived from an EMBL/GenBank/DDBJ whole genome shotgun (WGS) entry which is preliminary data.</text>
</comment>
<dbReference type="Proteomes" id="UP000019485">
    <property type="component" value="Unassembled WGS sequence"/>
</dbReference>
<feature type="compositionally biased region" description="Basic and acidic residues" evidence="1">
    <location>
        <begin position="473"/>
        <end position="487"/>
    </location>
</feature>